<evidence type="ECO:0000313" key="3">
    <source>
        <dbReference type="Proteomes" id="UP001153365"/>
    </source>
</evidence>
<name>A0AAV0BDF1_PHAPC</name>
<evidence type="ECO:0000256" key="1">
    <source>
        <dbReference type="SAM" id="Phobius"/>
    </source>
</evidence>
<dbReference type="AlphaFoldDB" id="A0AAV0BDF1"/>
<evidence type="ECO:0000313" key="2">
    <source>
        <dbReference type="EMBL" id="CAH7684900.1"/>
    </source>
</evidence>
<comment type="caution">
    <text evidence="2">The sequence shown here is derived from an EMBL/GenBank/DDBJ whole genome shotgun (WGS) entry which is preliminary data.</text>
</comment>
<keyword evidence="3" id="KW-1185">Reference proteome</keyword>
<keyword evidence="1" id="KW-0472">Membrane</keyword>
<protein>
    <submittedName>
        <fullName evidence="2">Expressed protein</fullName>
    </submittedName>
</protein>
<sequence length="377" mass="42769">MIHKPRGTGGSKNSLHNWKAGILAVGSVLITLVVLGALLFGILLICVRRKIRTEKARRVEFIKTNQEPIISKSSNCIDPKKELSRLEIGNIKNPTVSKINFAKNSIHSERASIGFLNSSPTINSNFNSQSSSSLPKISKTNIFQEKTPVQIYTTKSFENNSTSIASSGNFSTEIINQYNSHEGFSSPYEILQESRSEEYNLSDPDKNNEISRFKKRSLTNSCSNRQINEEKPTSGYAKQNVFNYQNKKQTSTLQESEGQDEDVEEEKVIIKTRERKNLKKLIRSSSSRVLKTFGTMSKNSGGSRIYRQNNLHSRSISLTLSNRSDSGEYYYWEIVRQNDAHFSSQARPTALQNDQMQDEKWWELPHPPNIPPLLPPF</sequence>
<proteinExistence type="predicted"/>
<keyword evidence="1" id="KW-0812">Transmembrane</keyword>
<dbReference type="Proteomes" id="UP001153365">
    <property type="component" value="Unassembled WGS sequence"/>
</dbReference>
<feature type="transmembrane region" description="Helical" evidence="1">
    <location>
        <begin position="20"/>
        <end position="47"/>
    </location>
</feature>
<reference evidence="2" key="1">
    <citation type="submission" date="2022-06" db="EMBL/GenBank/DDBJ databases">
        <authorList>
            <consortium name="SYNGENTA / RWTH Aachen University"/>
        </authorList>
    </citation>
    <scope>NUCLEOTIDE SEQUENCE</scope>
</reference>
<accession>A0AAV0BDF1</accession>
<organism evidence="2 3">
    <name type="scientific">Phakopsora pachyrhizi</name>
    <name type="common">Asian soybean rust disease fungus</name>
    <dbReference type="NCBI Taxonomy" id="170000"/>
    <lineage>
        <taxon>Eukaryota</taxon>
        <taxon>Fungi</taxon>
        <taxon>Dikarya</taxon>
        <taxon>Basidiomycota</taxon>
        <taxon>Pucciniomycotina</taxon>
        <taxon>Pucciniomycetes</taxon>
        <taxon>Pucciniales</taxon>
        <taxon>Phakopsoraceae</taxon>
        <taxon>Phakopsora</taxon>
    </lineage>
</organism>
<gene>
    <name evidence="2" type="ORF">PPACK8108_LOCUS19339</name>
</gene>
<keyword evidence="1" id="KW-1133">Transmembrane helix</keyword>
<dbReference type="EMBL" id="CALTRL010005691">
    <property type="protein sequence ID" value="CAH7684900.1"/>
    <property type="molecule type" value="Genomic_DNA"/>
</dbReference>